<dbReference type="Proteomes" id="UP000688137">
    <property type="component" value="Unassembled WGS sequence"/>
</dbReference>
<evidence type="ECO:0000313" key="2">
    <source>
        <dbReference type="Proteomes" id="UP000688137"/>
    </source>
</evidence>
<name>A0A8S1K6T3_PARPR</name>
<gene>
    <name evidence="1" type="ORF">PPRIM_AZ9-3.1.T0170324</name>
</gene>
<organism evidence="1 2">
    <name type="scientific">Paramecium primaurelia</name>
    <dbReference type="NCBI Taxonomy" id="5886"/>
    <lineage>
        <taxon>Eukaryota</taxon>
        <taxon>Sar</taxon>
        <taxon>Alveolata</taxon>
        <taxon>Ciliophora</taxon>
        <taxon>Intramacronucleata</taxon>
        <taxon>Oligohymenophorea</taxon>
        <taxon>Peniculida</taxon>
        <taxon>Parameciidae</taxon>
        <taxon>Paramecium</taxon>
    </lineage>
</organism>
<dbReference type="OMA" id="CKNTHKS"/>
<evidence type="ECO:0000313" key="1">
    <source>
        <dbReference type="EMBL" id="CAD8050969.1"/>
    </source>
</evidence>
<sequence length="173" mass="20293">MNSLSQLQLLLANKPSNTKMFLTRQQIIDKVKKEKELQQIQSNRIQNKKISKPQSVMKVSIAKSSTQKLSQQKKTFSCSKFQINELVPDYELICKNTHKSLQNQQSTLNTDYFNFVNTKTKAIKDFQERKDEFQQIELNPSQMLSGLGQYQQMKNELMKSFLDIEQMLLRKTH</sequence>
<protein>
    <submittedName>
        <fullName evidence="1">Uncharacterized protein</fullName>
    </submittedName>
</protein>
<comment type="caution">
    <text evidence="1">The sequence shown here is derived from an EMBL/GenBank/DDBJ whole genome shotgun (WGS) entry which is preliminary data.</text>
</comment>
<reference evidence="1" key="1">
    <citation type="submission" date="2021-01" db="EMBL/GenBank/DDBJ databases">
        <authorList>
            <consortium name="Genoscope - CEA"/>
            <person name="William W."/>
        </authorList>
    </citation>
    <scope>NUCLEOTIDE SEQUENCE</scope>
</reference>
<keyword evidence="2" id="KW-1185">Reference proteome</keyword>
<dbReference type="AlphaFoldDB" id="A0A8S1K6T3"/>
<proteinExistence type="predicted"/>
<accession>A0A8S1K6T3</accession>
<dbReference type="EMBL" id="CAJJDM010000012">
    <property type="protein sequence ID" value="CAD8050969.1"/>
    <property type="molecule type" value="Genomic_DNA"/>
</dbReference>